<name>A0A9P6ES82_9AGAR</name>
<dbReference type="Proteomes" id="UP000807306">
    <property type="component" value="Unassembled WGS sequence"/>
</dbReference>
<evidence type="ECO:0000313" key="2">
    <source>
        <dbReference type="Proteomes" id="UP000807306"/>
    </source>
</evidence>
<reference evidence="1" key="1">
    <citation type="submission" date="2020-11" db="EMBL/GenBank/DDBJ databases">
        <authorList>
            <consortium name="DOE Joint Genome Institute"/>
            <person name="Ahrendt S."/>
            <person name="Riley R."/>
            <person name="Andreopoulos W."/>
            <person name="Labutti K."/>
            <person name="Pangilinan J."/>
            <person name="Ruiz-Duenas F.J."/>
            <person name="Barrasa J.M."/>
            <person name="Sanchez-Garcia M."/>
            <person name="Camarero S."/>
            <person name="Miyauchi S."/>
            <person name="Serrano A."/>
            <person name="Linde D."/>
            <person name="Babiker R."/>
            <person name="Drula E."/>
            <person name="Ayuso-Fernandez I."/>
            <person name="Pacheco R."/>
            <person name="Padilla G."/>
            <person name="Ferreira P."/>
            <person name="Barriuso J."/>
            <person name="Kellner H."/>
            <person name="Castanera R."/>
            <person name="Alfaro M."/>
            <person name="Ramirez L."/>
            <person name="Pisabarro A.G."/>
            <person name="Kuo A."/>
            <person name="Tritt A."/>
            <person name="Lipzen A."/>
            <person name="He G."/>
            <person name="Yan M."/>
            <person name="Ng V."/>
            <person name="Cullen D."/>
            <person name="Martin F."/>
            <person name="Rosso M.-N."/>
            <person name="Henrissat B."/>
            <person name="Hibbett D."/>
            <person name="Martinez A.T."/>
            <person name="Grigoriev I.V."/>
        </authorList>
    </citation>
    <scope>NUCLEOTIDE SEQUENCE</scope>
    <source>
        <strain evidence="1">CBS 506.95</strain>
    </source>
</reference>
<protein>
    <submittedName>
        <fullName evidence="1">Uncharacterized protein</fullName>
    </submittedName>
</protein>
<dbReference type="EMBL" id="MU157827">
    <property type="protein sequence ID" value="KAF9534089.1"/>
    <property type="molecule type" value="Genomic_DNA"/>
</dbReference>
<gene>
    <name evidence="1" type="ORF">CPB83DRAFT_423061</name>
</gene>
<dbReference type="OrthoDB" id="2637047at2759"/>
<organism evidence="1 2">
    <name type="scientific">Crepidotus variabilis</name>
    <dbReference type="NCBI Taxonomy" id="179855"/>
    <lineage>
        <taxon>Eukaryota</taxon>
        <taxon>Fungi</taxon>
        <taxon>Dikarya</taxon>
        <taxon>Basidiomycota</taxon>
        <taxon>Agaricomycotina</taxon>
        <taxon>Agaricomycetes</taxon>
        <taxon>Agaricomycetidae</taxon>
        <taxon>Agaricales</taxon>
        <taxon>Agaricineae</taxon>
        <taxon>Crepidotaceae</taxon>
        <taxon>Crepidotus</taxon>
    </lineage>
</organism>
<accession>A0A9P6ES82</accession>
<dbReference type="AlphaFoldDB" id="A0A9P6ES82"/>
<keyword evidence="2" id="KW-1185">Reference proteome</keyword>
<proteinExistence type="predicted"/>
<sequence>MSYWVGKVTEIRVTKDDFAWLLIQWYFRKADVNDYSVTINGDPGTSQKKAIDVLINQLGDSEVVKSDSWDVVSPMTVKEVVSLIQLPDNATVVLKPSKGVLFSRFDATVNASERKMNIQTSYKGFEGFSSI</sequence>
<comment type="caution">
    <text evidence="1">The sequence shown here is derived from an EMBL/GenBank/DDBJ whole genome shotgun (WGS) entry which is preliminary data.</text>
</comment>
<evidence type="ECO:0000313" key="1">
    <source>
        <dbReference type="EMBL" id="KAF9534089.1"/>
    </source>
</evidence>